<proteinExistence type="predicted"/>
<gene>
    <name evidence="1" type="ORF">HZS54_11945</name>
</gene>
<dbReference type="EMBL" id="CP058909">
    <property type="protein sequence ID" value="QLH82280.1"/>
    <property type="molecule type" value="Genomic_DNA"/>
</dbReference>
<name>A0A7D5PEM9_9EURY</name>
<sequence length="117" mass="12845">MQFKLTMNGSKLTQYSDVEEFKQAVEEADDSTLQVSHDIKGTPMGCTVENLIECMESFNEPMIVVTNRTDAPIPIGASFGVEHLHGFADLIETLGTSCIEDVEKVEGGSLEVGYHFD</sequence>
<dbReference type="RefSeq" id="WP_179922748.1">
    <property type="nucleotide sequence ID" value="NZ_CP058909.1"/>
</dbReference>
<dbReference type="AlphaFoldDB" id="A0A7D5PEM9"/>
<dbReference type="GeneID" id="56083312"/>
<evidence type="ECO:0000313" key="1">
    <source>
        <dbReference type="EMBL" id="QLH82280.1"/>
    </source>
</evidence>
<dbReference type="Proteomes" id="UP000509346">
    <property type="component" value="Chromosome"/>
</dbReference>
<accession>A0A7D5PEM9</accession>
<dbReference type="KEGG" id="hpel:HZS54_11945"/>
<evidence type="ECO:0000313" key="2">
    <source>
        <dbReference type="Proteomes" id="UP000509346"/>
    </source>
</evidence>
<reference evidence="1 2" key="1">
    <citation type="submission" date="2020-07" db="EMBL/GenBank/DDBJ databases">
        <title>Halosimplex litoreum sp. nov. and Halosimplex rubrum sp. nov., isolated from different salt environments.</title>
        <authorList>
            <person name="Cui H."/>
        </authorList>
    </citation>
    <scope>NUCLEOTIDE SEQUENCE [LARGE SCALE GENOMIC DNA]</scope>
    <source>
        <strain evidence="1 2">R2</strain>
    </source>
</reference>
<keyword evidence="2" id="KW-1185">Reference proteome</keyword>
<protein>
    <submittedName>
        <fullName evidence="1">Uncharacterized protein</fullName>
    </submittedName>
</protein>
<organism evidence="1 2">
    <name type="scientific">Halosimplex pelagicum</name>
    <dbReference type="NCBI Taxonomy" id="869886"/>
    <lineage>
        <taxon>Archaea</taxon>
        <taxon>Methanobacteriati</taxon>
        <taxon>Methanobacteriota</taxon>
        <taxon>Stenosarchaea group</taxon>
        <taxon>Halobacteria</taxon>
        <taxon>Halobacteriales</taxon>
        <taxon>Haloarculaceae</taxon>
        <taxon>Halosimplex</taxon>
    </lineage>
</organism>
<dbReference type="OrthoDB" id="381797at2157"/>